<accession>A0A1H8FPX4</accession>
<dbReference type="PANTHER" id="PTHR42957">
    <property type="entry name" value="HELICASE MJ1565-RELATED"/>
    <property type="match status" value="1"/>
</dbReference>
<evidence type="ECO:0000259" key="1">
    <source>
        <dbReference type="Pfam" id="PF01935"/>
    </source>
</evidence>
<dbReference type="InterPro" id="IPR008571">
    <property type="entry name" value="HerA-like"/>
</dbReference>
<sequence length="709" mass="81632">MFEQEIKEQVMTVALKDSKLLQIVNESDIVGYSFDVNYRKVSFLTNDFWKMGANGIPHNSFLIATPFRKQAFIEANDIDKEVILLRVLSECKVPDDDLWIKTRVDKIKSLQDLDQDAPENRSLNYDDYSKKEMGFTGLECRVLGTFYEENGELFFGADLENYYGQKSLYIYKPKGESLQKIVNFIDPIRKKTIVEELIRNGIHVQNYDDLEQYEIGNIRYTSTNRMQSQSADVKVYVNPFDFIARRTATFGMTRTGKSNTVKTLIKAINKSCESHGLKVSQIVFDINGEYAFPNVQDGNLEKKISISNDIPNSIVYTLNQKVAESDVVKRLKFNFYKNLVLAHEFIVSLLESSSKNSSNDIEAFMNMDVSMWEDPEVDYNLKNRFAINKTLYQYLLYLCNCTSRDLKLQVPFSKTSLEKTQKSINEMLKEIEDQSVGKKVSKEIREYEKYDSWLSNIISLLTEKKYLPMEEFGQILKQLDEINRKVGIQSSSGGDLIRDETATLMNLIHQKNSNNQPYLGFRTIAKLGLDAYHENSLNKDYVARILEDMRAGRVIILDISNGKKDVRDRITKKIVEKIFNNNLDVFTSGDIPPKVILYVEEAHNLIGKEMELTDIWPRTAKEGAKYGIGLVYSTQEPSSINKNILSNTENWFVTHLNNEDEIKTLAKFYDFGDFKDSLLRAKDVGFARIKTMSQNFVVPVQIKKFEGDS</sequence>
<feature type="domain" description="Helicase HerA central" evidence="1">
    <location>
        <begin position="229"/>
        <end position="393"/>
    </location>
</feature>
<reference evidence="2 3" key="1">
    <citation type="submission" date="2016-10" db="EMBL/GenBank/DDBJ databases">
        <authorList>
            <person name="de Groot N.N."/>
        </authorList>
    </citation>
    <scope>NUCLEOTIDE SEQUENCE [LARGE SCALE GENOMIC DNA]</scope>
    <source>
        <strain evidence="2 3">DSM 46701</strain>
    </source>
</reference>
<dbReference type="Pfam" id="PF01935">
    <property type="entry name" value="DUF87"/>
    <property type="match status" value="1"/>
</dbReference>
<dbReference type="OrthoDB" id="9806951at2"/>
<dbReference type="InterPro" id="IPR027417">
    <property type="entry name" value="P-loop_NTPase"/>
</dbReference>
<evidence type="ECO:0000313" key="2">
    <source>
        <dbReference type="EMBL" id="SEN33640.1"/>
    </source>
</evidence>
<dbReference type="EMBL" id="FOCQ01000009">
    <property type="protein sequence ID" value="SEN33640.1"/>
    <property type="molecule type" value="Genomic_DNA"/>
</dbReference>
<dbReference type="Gene3D" id="3.40.50.300">
    <property type="entry name" value="P-loop containing nucleotide triphosphate hydrolases"/>
    <property type="match status" value="2"/>
</dbReference>
<evidence type="ECO:0000313" key="3">
    <source>
        <dbReference type="Proteomes" id="UP000199695"/>
    </source>
</evidence>
<dbReference type="Proteomes" id="UP000199695">
    <property type="component" value="Unassembled WGS sequence"/>
</dbReference>
<name>A0A1H8FPX4_9BACL</name>
<dbReference type="AlphaFoldDB" id="A0A1H8FPX4"/>
<protein>
    <recommendedName>
        <fullName evidence="1">Helicase HerA central domain-containing protein</fullName>
    </recommendedName>
</protein>
<dbReference type="RefSeq" id="WP_089969056.1">
    <property type="nucleotide sequence ID" value="NZ_FOCQ01000009.1"/>
</dbReference>
<dbReference type="InterPro" id="IPR002789">
    <property type="entry name" value="HerA_central"/>
</dbReference>
<dbReference type="PANTHER" id="PTHR42957:SF1">
    <property type="entry name" value="HELICASE MJ1565-RELATED"/>
    <property type="match status" value="1"/>
</dbReference>
<proteinExistence type="predicted"/>
<dbReference type="SUPFAM" id="SSF52540">
    <property type="entry name" value="P-loop containing nucleoside triphosphate hydrolases"/>
    <property type="match status" value="1"/>
</dbReference>
<keyword evidence="3" id="KW-1185">Reference proteome</keyword>
<gene>
    <name evidence="2" type="ORF">SAMN05444955_1091</name>
</gene>
<organism evidence="2 3">
    <name type="scientific">Lihuaxuella thermophila</name>
    <dbReference type="NCBI Taxonomy" id="1173111"/>
    <lineage>
        <taxon>Bacteria</taxon>
        <taxon>Bacillati</taxon>
        <taxon>Bacillota</taxon>
        <taxon>Bacilli</taxon>
        <taxon>Bacillales</taxon>
        <taxon>Thermoactinomycetaceae</taxon>
        <taxon>Lihuaxuella</taxon>
    </lineage>
</organism>
<dbReference type="STRING" id="1173111.SAMN05444955_1091"/>